<dbReference type="Proteomes" id="UP001632038">
    <property type="component" value="Unassembled WGS sequence"/>
</dbReference>
<dbReference type="AlphaFoldDB" id="A0ABD3DS00"/>
<sequence>MKITMSLPETNFPTIHPVSQRIFVRRAPQLDKRVR</sequence>
<organism evidence="1 2">
    <name type="scientific">Castilleja foliolosa</name>
    <dbReference type="NCBI Taxonomy" id="1961234"/>
    <lineage>
        <taxon>Eukaryota</taxon>
        <taxon>Viridiplantae</taxon>
        <taxon>Streptophyta</taxon>
        <taxon>Embryophyta</taxon>
        <taxon>Tracheophyta</taxon>
        <taxon>Spermatophyta</taxon>
        <taxon>Magnoliopsida</taxon>
        <taxon>eudicotyledons</taxon>
        <taxon>Gunneridae</taxon>
        <taxon>Pentapetalae</taxon>
        <taxon>asterids</taxon>
        <taxon>lamiids</taxon>
        <taxon>Lamiales</taxon>
        <taxon>Orobanchaceae</taxon>
        <taxon>Pedicularideae</taxon>
        <taxon>Castillejinae</taxon>
        <taxon>Castilleja</taxon>
    </lineage>
</organism>
<evidence type="ECO:0000313" key="1">
    <source>
        <dbReference type="EMBL" id="KAL3643615.1"/>
    </source>
</evidence>
<accession>A0ABD3DS00</accession>
<proteinExistence type="predicted"/>
<keyword evidence="2" id="KW-1185">Reference proteome</keyword>
<evidence type="ECO:0000313" key="2">
    <source>
        <dbReference type="Proteomes" id="UP001632038"/>
    </source>
</evidence>
<dbReference type="EMBL" id="JAVIJP010000016">
    <property type="protein sequence ID" value="KAL3643615.1"/>
    <property type="molecule type" value="Genomic_DNA"/>
</dbReference>
<gene>
    <name evidence="1" type="ORF">CASFOL_014430</name>
</gene>
<name>A0ABD3DS00_9LAMI</name>
<comment type="caution">
    <text evidence="1">The sequence shown here is derived from an EMBL/GenBank/DDBJ whole genome shotgun (WGS) entry which is preliminary data.</text>
</comment>
<protein>
    <submittedName>
        <fullName evidence="1">Uncharacterized protein</fullName>
    </submittedName>
</protein>
<reference evidence="2" key="1">
    <citation type="journal article" date="2024" name="IScience">
        <title>Strigolactones Initiate the Formation of Haustorium-like Structures in Castilleja.</title>
        <authorList>
            <person name="Buerger M."/>
            <person name="Peterson D."/>
            <person name="Chory J."/>
        </authorList>
    </citation>
    <scope>NUCLEOTIDE SEQUENCE [LARGE SCALE GENOMIC DNA]</scope>
</reference>